<reference evidence="1 2" key="1">
    <citation type="submission" date="2013-12" db="EMBL/GenBank/DDBJ databases">
        <title>Complete genome sequence of Rhizobium etli bv. mimosae IE4771.</title>
        <authorList>
            <person name="Bustos P."/>
            <person name="Santamaria R.I."/>
            <person name="Lozano L."/>
            <person name="Ormeno-Orrillo E."/>
            <person name="Rogel M.A."/>
            <person name="Romero D."/>
            <person name="Cevallos M.A."/>
            <person name="Martinez-Romero E."/>
            <person name="Gonzalez V."/>
        </authorList>
    </citation>
    <scope>NUCLEOTIDE SEQUENCE [LARGE SCALE GENOMIC DNA]</scope>
    <source>
        <strain evidence="1 2">IE4771</strain>
    </source>
</reference>
<gene>
    <name evidence="1" type="ORF">IE4771_CH02003</name>
</gene>
<dbReference type="AlphaFoldDB" id="A0A060I5F2"/>
<proteinExistence type="predicted"/>
<evidence type="ECO:0000313" key="2">
    <source>
        <dbReference type="Proteomes" id="UP000027180"/>
    </source>
</evidence>
<accession>A0A060I5F2</accession>
<organism evidence="1 2">
    <name type="scientific">Rhizobium etli bv. mimosae str. IE4771</name>
    <dbReference type="NCBI Taxonomy" id="1432050"/>
    <lineage>
        <taxon>Bacteria</taxon>
        <taxon>Pseudomonadati</taxon>
        <taxon>Pseudomonadota</taxon>
        <taxon>Alphaproteobacteria</taxon>
        <taxon>Hyphomicrobiales</taxon>
        <taxon>Rhizobiaceae</taxon>
        <taxon>Rhizobium/Agrobacterium group</taxon>
        <taxon>Rhizobium</taxon>
    </lineage>
</organism>
<protein>
    <recommendedName>
        <fullName evidence="3">Lipoprotein</fullName>
    </recommendedName>
</protein>
<sequence length="110" mass="12159">MRARTTTVLIAMGLLTACVPTRQDYDAYVTFLQGSSRARNEATKDCVRGFDGKSSRNLGLLTDTSDKDAVRVGCDRFIAAVVSGRATYDDVVDIKRQRPTPKIIKIFQGR</sequence>
<dbReference type="OrthoDB" id="8453105at2"/>
<dbReference type="Proteomes" id="UP000027180">
    <property type="component" value="Chromosome"/>
</dbReference>
<evidence type="ECO:0000313" key="1">
    <source>
        <dbReference type="EMBL" id="AIC27115.1"/>
    </source>
</evidence>
<dbReference type="PROSITE" id="PS51257">
    <property type="entry name" value="PROKAR_LIPOPROTEIN"/>
    <property type="match status" value="1"/>
</dbReference>
<evidence type="ECO:0008006" key="3">
    <source>
        <dbReference type="Google" id="ProtNLM"/>
    </source>
</evidence>
<dbReference type="KEGG" id="rei:IE4771_CH02003"/>
<dbReference type="EMBL" id="CP006986">
    <property type="protein sequence ID" value="AIC27115.1"/>
    <property type="molecule type" value="Genomic_DNA"/>
</dbReference>
<dbReference type="HOGENOM" id="CLU_2168978_0_0_5"/>
<dbReference type="RefSeq" id="WP_080710963.1">
    <property type="nucleotide sequence ID" value="NZ_CP006986.1"/>
</dbReference>
<name>A0A060I5F2_RHIET</name>